<name>A0AAJ1AHW2_9BACT</name>
<evidence type="ECO:0000256" key="3">
    <source>
        <dbReference type="SAM" id="Coils"/>
    </source>
</evidence>
<comment type="similarity">
    <text evidence="1">Belongs to the membrane fusion protein (MFP) (TC 8.A.1) family.</text>
</comment>
<evidence type="ECO:0000259" key="6">
    <source>
        <dbReference type="Pfam" id="PF25954"/>
    </source>
</evidence>
<dbReference type="PROSITE" id="PS51257">
    <property type="entry name" value="PROKAR_LIPOPROTEIN"/>
    <property type="match status" value="1"/>
</dbReference>
<dbReference type="InterPro" id="IPR058649">
    <property type="entry name" value="CzcB_C"/>
</dbReference>
<feature type="region of interest" description="Disordered" evidence="4">
    <location>
        <begin position="23"/>
        <end position="65"/>
    </location>
</feature>
<dbReference type="Gene3D" id="2.40.30.170">
    <property type="match status" value="1"/>
</dbReference>
<keyword evidence="5" id="KW-0732">Signal</keyword>
<dbReference type="GO" id="GO:0015679">
    <property type="term" value="P:plasma membrane copper ion transport"/>
    <property type="evidence" value="ECO:0007669"/>
    <property type="project" value="TreeGrafter"/>
</dbReference>
<dbReference type="Pfam" id="PF25954">
    <property type="entry name" value="Beta-barrel_RND_2"/>
    <property type="match status" value="1"/>
</dbReference>
<dbReference type="InterPro" id="IPR051909">
    <property type="entry name" value="MFP_Cation_Efflux"/>
</dbReference>
<evidence type="ECO:0000256" key="5">
    <source>
        <dbReference type="SAM" id="SignalP"/>
    </source>
</evidence>
<evidence type="ECO:0000256" key="2">
    <source>
        <dbReference type="ARBA" id="ARBA00022448"/>
    </source>
</evidence>
<dbReference type="GO" id="GO:0060003">
    <property type="term" value="P:copper ion export"/>
    <property type="evidence" value="ECO:0007669"/>
    <property type="project" value="TreeGrafter"/>
</dbReference>
<feature type="coiled-coil region" evidence="3">
    <location>
        <begin position="135"/>
        <end position="200"/>
    </location>
</feature>
<evidence type="ECO:0000256" key="4">
    <source>
        <dbReference type="SAM" id="MobiDB-lite"/>
    </source>
</evidence>
<dbReference type="InterPro" id="IPR058647">
    <property type="entry name" value="BSH_CzcB-like"/>
</dbReference>
<dbReference type="GO" id="GO:0030288">
    <property type="term" value="C:outer membrane-bounded periplasmic space"/>
    <property type="evidence" value="ECO:0007669"/>
    <property type="project" value="TreeGrafter"/>
</dbReference>
<dbReference type="NCBIfam" id="TIGR01730">
    <property type="entry name" value="RND_mfp"/>
    <property type="match status" value="1"/>
</dbReference>
<feature type="chain" id="PRO_5042583072" evidence="5">
    <location>
        <begin position="16"/>
        <end position="419"/>
    </location>
</feature>
<dbReference type="EMBL" id="JAIOIU010000029">
    <property type="protein sequence ID" value="MBZ0158980.1"/>
    <property type="molecule type" value="Genomic_DNA"/>
</dbReference>
<comment type="caution">
    <text evidence="9">The sequence shown here is derived from an EMBL/GenBank/DDBJ whole genome shotgun (WGS) entry which is preliminary data.</text>
</comment>
<dbReference type="InterPro" id="IPR006143">
    <property type="entry name" value="RND_pump_MFP"/>
</dbReference>
<dbReference type="GO" id="GO:0016020">
    <property type="term" value="C:membrane"/>
    <property type="evidence" value="ECO:0007669"/>
    <property type="project" value="InterPro"/>
</dbReference>
<gene>
    <name evidence="9" type="ORF">K8G79_02345</name>
</gene>
<reference evidence="9 10" key="1">
    <citation type="journal article" date="2021" name="bioRxiv">
        <title>Unraveling nitrogen, sulfur and carbon metabolic pathways and microbial community transcriptional responses to substrate deprivation and toxicity stresses in a bioreactor mimicking anoxic brackish coastal sediment conditions.</title>
        <authorList>
            <person name="Martins P.D."/>
            <person name="Echeveste M.J."/>
            <person name="Arshad A."/>
            <person name="Kurth J."/>
            <person name="Ouboter H."/>
            <person name="Jetten M.S.M."/>
            <person name="Welte C.U."/>
        </authorList>
    </citation>
    <scope>NUCLEOTIDE SEQUENCE [LARGE SCALE GENOMIC DNA]</scope>
    <source>
        <strain evidence="9">MAG_38</strain>
    </source>
</reference>
<feature type="compositionally biased region" description="Basic and acidic residues" evidence="4">
    <location>
        <begin position="39"/>
        <end position="57"/>
    </location>
</feature>
<dbReference type="InterPro" id="IPR058792">
    <property type="entry name" value="Beta-barrel_RND_2"/>
</dbReference>
<dbReference type="Pfam" id="PF25975">
    <property type="entry name" value="CzcB_C"/>
    <property type="match status" value="1"/>
</dbReference>
<accession>A0AAJ1AHW2</accession>
<evidence type="ECO:0000259" key="8">
    <source>
        <dbReference type="Pfam" id="PF25975"/>
    </source>
</evidence>
<dbReference type="PANTHER" id="PTHR30097:SF4">
    <property type="entry name" value="SLR6042 PROTEIN"/>
    <property type="match status" value="1"/>
</dbReference>
<sequence>MKRFLGMLLLAIAVAAGGCGKPETAPAPRQTVQAAHPPGPEEHRHDQAPHDGERRETVGPGEESIGVRLTPEERENIGLKTEVAQLRPVEDVRRLNGIVKPHPDRVAQVTSRVPGIVLSIHASLGAWVKRGDDLLDIKSVELERLELSLIQAENKLALTKVDLERVRLLVEREIVARKELLALENRHREILNEIESLARQLNFLGLPQQAIARIREEQTVATLHLPAPIRGTIVERNVVIGQAIEPNVALMKIIDSAVMIVEGEAFEDTLPLLRLGQRVRVVVSAYPREVFEGRISFISPTVNPTKRTIPVWAEVGNPSGLLKQDLFTQVHVIVGEQRRSLTIPIEALINAEGSEFAFVERDGMFVRAELRLGTRNDRFAEVMRGLSAGDRVVTDGSRQLYAKWLTAKGGGPALGGHTH</sequence>
<dbReference type="PANTHER" id="PTHR30097">
    <property type="entry name" value="CATION EFFLUX SYSTEM PROTEIN CUSB"/>
    <property type="match status" value="1"/>
</dbReference>
<dbReference type="AlphaFoldDB" id="A0AAJ1AHW2"/>
<keyword evidence="2" id="KW-0813">Transport</keyword>
<evidence type="ECO:0000256" key="1">
    <source>
        <dbReference type="ARBA" id="ARBA00009477"/>
    </source>
</evidence>
<protein>
    <submittedName>
        <fullName evidence="9">Efflux RND transporter periplasmic adaptor subunit</fullName>
    </submittedName>
</protein>
<dbReference type="Proteomes" id="UP001197609">
    <property type="component" value="Unassembled WGS sequence"/>
</dbReference>
<dbReference type="GO" id="GO:0022857">
    <property type="term" value="F:transmembrane transporter activity"/>
    <property type="evidence" value="ECO:0007669"/>
    <property type="project" value="InterPro"/>
</dbReference>
<feature type="domain" description="CzcB-like C-terminal circularly permuted SH3-like" evidence="8">
    <location>
        <begin position="341"/>
        <end position="397"/>
    </location>
</feature>
<keyword evidence="3" id="KW-0175">Coiled coil</keyword>
<feature type="domain" description="CzcB-like barrel-sandwich hybrid" evidence="7">
    <location>
        <begin position="105"/>
        <end position="255"/>
    </location>
</feature>
<dbReference type="SUPFAM" id="SSF111369">
    <property type="entry name" value="HlyD-like secretion proteins"/>
    <property type="match status" value="1"/>
</dbReference>
<feature type="domain" description="CusB-like beta-barrel" evidence="6">
    <location>
        <begin position="262"/>
        <end position="332"/>
    </location>
</feature>
<evidence type="ECO:0000313" key="10">
    <source>
        <dbReference type="Proteomes" id="UP001197609"/>
    </source>
</evidence>
<dbReference type="FunFam" id="2.40.30.170:FF:000010">
    <property type="entry name" value="Efflux RND transporter periplasmic adaptor subunit"/>
    <property type="match status" value="1"/>
</dbReference>
<feature type="signal peptide" evidence="5">
    <location>
        <begin position="1"/>
        <end position="15"/>
    </location>
</feature>
<dbReference type="Pfam" id="PF25973">
    <property type="entry name" value="BSH_CzcB"/>
    <property type="match status" value="1"/>
</dbReference>
<proteinExistence type="inferred from homology"/>
<dbReference type="Gene3D" id="2.40.420.20">
    <property type="match status" value="1"/>
</dbReference>
<evidence type="ECO:0000259" key="7">
    <source>
        <dbReference type="Pfam" id="PF25973"/>
    </source>
</evidence>
<evidence type="ECO:0000313" key="9">
    <source>
        <dbReference type="EMBL" id="MBZ0158980.1"/>
    </source>
</evidence>
<dbReference type="GO" id="GO:0046914">
    <property type="term" value="F:transition metal ion binding"/>
    <property type="evidence" value="ECO:0007669"/>
    <property type="project" value="TreeGrafter"/>
</dbReference>
<organism evidence="9 10">
    <name type="scientific">Candidatus Methylomirabilis tolerans</name>
    <dbReference type="NCBI Taxonomy" id="3123416"/>
    <lineage>
        <taxon>Bacteria</taxon>
        <taxon>Candidatus Methylomirabilota</taxon>
        <taxon>Candidatus Methylomirabilia</taxon>
        <taxon>Candidatus Methylomirabilales</taxon>
        <taxon>Candidatus Methylomirabilaceae</taxon>
        <taxon>Candidatus Methylomirabilis</taxon>
    </lineage>
</organism>
<dbReference type="Gene3D" id="2.40.50.100">
    <property type="match status" value="1"/>
</dbReference>